<protein>
    <submittedName>
        <fullName evidence="1">Uncharacterized protein</fullName>
    </submittedName>
</protein>
<keyword evidence="2" id="KW-1185">Reference proteome</keyword>
<gene>
    <name evidence="1" type="ORF">I2501_33030</name>
</gene>
<sequence>MDFDEHVRAQPQMYFRVGRSNPELATRVLENVLGHALHPAARLAPLHTLQAEAKITGDLSFAVRDDRADALDGHGHPQLGYFGSLLLPERWLSAAASALSSRVVVKVWRNGHAFEQELAGLRPVSEPRRTDPQPGTGTRIAFELDRAFLGQHHALTLNLTALDLHGPDCDAPAGPGRVTVTDLREADRPISAHYQ</sequence>
<evidence type="ECO:0000313" key="1">
    <source>
        <dbReference type="EMBL" id="MBF9072849.1"/>
    </source>
</evidence>
<evidence type="ECO:0000313" key="2">
    <source>
        <dbReference type="Proteomes" id="UP000657385"/>
    </source>
</evidence>
<dbReference type="Proteomes" id="UP000657385">
    <property type="component" value="Unassembled WGS sequence"/>
</dbReference>
<dbReference type="RefSeq" id="WP_196197994.1">
    <property type="nucleotide sequence ID" value="NZ_JADPRT010000018.1"/>
</dbReference>
<organism evidence="1 2">
    <name type="scientific">Streptacidiphilus fuscans</name>
    <dbReference type="NCBI Taxonomy" id="2789292"/>
    <lineage>
        <taxon>Bacteria</taxon>
        <taxon>Bacillati</taxon>
        <taxon>Actinomycetota</taxon>
        <taxon>Actinomycetes</taxon>
        <taxon>Kitasatosporales</taxon>
        <taxon>Streptomycetaceae</taxon>
        <taxon>Streptacidiphilus</taxon>
    </lineage>
</organism>
<reference evidence="1" key="1">
    <citation type="submission" date="2020-11" db="EMBL/GenBank/DDBJ databases">
        <title>Isolation and identification of active actinomycetes.</title>
        <authorList>
            <person name="Yu B."/>
        </authorList>
    </citation>
    <scope>NUCLEOTIDE SEQUENCE</scope>
    <source>
        <strain evidence="1">NEAU-YB345</strain>
    </source>
</reference>
<dbReference type="EMBL" id="JADPRT010000018">
    <property type="protein sequence ID" value="MBF9072849.1"/>
    <property type="molecule type" value="Genomic_DNA"/>
</dbReference>
<proteinExistence type="predicted"/>
<dbReference type="InterPro" id="IPR036890">
    <property type="entry name" value="HATPase_C_sf"/>
</dbReference>
<comment type="caution">
    <text evidence="1">The sequence shown here is derived from an EMBL/GenBank/DDBJ whole genome shotgun (WGS) entry which is preliminary data.</text>
</comment>
<name>A0A931B978_9ACTN</name>
<dbReference type="Gene3D" id="3.30.565.10">
    <property type="entry name" value="Histidine kinase-like ATPase, C-terminal domain"/>
    <property type="match status" value="1"/>
</dbReference>
<dbReference type="AlphaFoldDB" id="A0A931B978"/>
<accession>A0A931B978</accession>
<dbReference type="SUPFAM" id="SSF55874">
    <property type="entry name" value="ATPase domain of HSP90 chaperone/DNA topoisomerase II/histidine kinase"/>
    <property type="match status" value="1"/>
</dbReference>